<reference evidence="12" key="1">
    <citation type="submission" date="2019-10" db="EMBL/GenBank/DDBJ databases">
        <title>Streptomyces sp. nov., a novel actinobacterium isolated from alkaline environment.</title>
        <authorList>
            <person name="Golinska P."/>
        </authorList>
    </citation>
    <scope>NUCLEOTIDE SEQUENCE [LARGE SCALE GENOMIC DNA]</scope>
    <source>
        <strain evidence="12">DSM 42108</strain>
    </source>
</reference>
<evidence type="ECO:0000256" key="6">
    <source>
        <dbReference type="ARBA" id="ARBA00022989"/>
    </source>
</evidence>
<dbReference type="Gene3D" id="1.20.1250.20">
    <property type="entry name" value="MFS general substrate transporter like domains"/>
    <property type="match status" value="1"/>
</dbReference>
<dbReference type="EMBL" id="VKHS01001028">
    <property type="protein sequence ID" value="MBB0232592.1"/>
    <property type="molecule type" value="Genomic_DNA"/>
</dbReference>
<accession>A0A7W3T7W2</accession>
<comment type="similarity">
    <text evidence="2">Belongs to the major facilitator superfamily.</text>
</comment>
<evidence type="ECO:0000256" key="8">
    <source>
        <dbReference type="SAM" id="MobiDB-lite"/>
    </source>
</evidence>
<name>A0A7W3T7W2_9ACTN</name>
<evidence type="ECO:0000256" key="3">
    <source>
        <dbReference type="ARBA" id="ARBA00022448"/>
    </source>
</evidence>
<organism evidence="11 12">
    <name type="scientific">Streptomyces calidiresistens</name>
    <dbReference type="NCBI Taxonomy" id="1485586"/>
    <lineage>
        <taxon>Bacteria</taxon>
        <taxon>Bacillati</taxon>
        <taxon>Actinomycetota</taxon>
        <taxon>Actinomycetes</taxon>
        <taxon>Kitasatosporales</taxon>
        <taxon>Streptomycetaceae</taxon>
        <taxon>Streptomyces</taxon>
    </lineage>
</organism>
<dbReference type="InterPro" id="IPR011701">
    <property type="entry name" value="MFS"/>
</dbReference>
<dbReference type="InterPro" id="IPR020846">
    <property type="entry name" value="MFS_dom"/>
</dbReference>
<feature type="transmembrane region" description="Helical" evidence="9">
    <location>
        <begin position="118"/>
        <end position="137"/>
    </location>
</feature>
<keyword evidence="6 9" id="KW-1133">Transmembrane helix</keyword>
<evidence type="ECO:0000256" key="1">
    <source>
        <dbReference type="ARBA" id="ARBA00004651"/>
    </source>
</evidence>
<dbReference type="Pfam" id="PF07690">
    <property type="entry name" value="MFS_1"/>
    <property type="match status" value="1"/>
</dbReference>
<feature type="region of interest" description="Disordered" evidence="8">
    <location>
        <begin position="1"/>
        <end position="44"/>
    </location>
</feature>
<proteinExistence type="inferred from homology"/>
<feature type="transmembrane region" description="Helical" evidence="9">
    <location>
        <begin position="177"/>
        <end position="198"/>
    </location>
</feature>
<comment type="subcellular location">
    <subcellularLocation>
        <location evidence="1">Cell membrane</location>
        <topology evidence="1">Multi-pass membrane protein</topology>
    </subcellularLocation>
</comment>
<comment type="caution">
    <text evidence="11">The sequence shown here is derived from an EMBL/GenBank/DDBJ whole genome shotgun (WGS) entry which is preliminary data.</text>
</comment>
<evidence type="ECO:0000313" key="11">
    <source>
        <dbReference type="EMBL" id="MBB0232592.1"/>
    </source>
</evidence>
<dbReference type="AlphaFoldDB" id="A0A7W3T7W2"/>
<feature type="compositionally biased region" description="Low complexity" evidence="8">
    <location>
        <begin position="34"/>
        <end position="44"/>
    </location>
</feature>
<dbReference type="Proteomes" id="UP000530234">
    <property type="component" value="Unassembled WGS sequence"/>
</dbReference>
<feature type="transmembrane region" description="Helical" evidence="9">
    <location>
        <begin position="53"/>
        <end position="74"/>
    </location>
</feature>
<evidence type="ECO:0000259" key="10">
    <source>
        <dbReference type="PROSITE" id="PS50850"/>
    </source>
</evidence>
<dbReference type="PANTHER" id="PTHR43271:SF2">
    <property type="entry name" value="BLL2771 PROTEIN"/>
    <property type="match status" value="1"/>
</dbReference>
<keyword evidence="7 9" id="KW-0472">Membrane</keyword>
<feature type="transmembrane region" description="Helical" evidence="9">
    <location>
        <begin position="86"/>
        <end position="106"/>
    </location>
</feature>
<evidence type="ECO:0000256" key="5">
    <source>
        <dbReference type="ARBA" id="ARBA00022692"/>
    </source>
</evidence>
<feature type="domain" description="Major facilitator superfamily (MFS) profile" evidence="10">
    <location>
        <begin position="52"/>
        <end position="222"/>
    </location>
</feature>
<dbReference type="InterPro" id="IPR036259">
    <property type="entry name" value="MFS_trans_sf"/>
</dbReference>
<keyword evidence="3" id="KW-0813">Transport</keyword>
<dbReference type="PANTHER" id="PTHR43271">
    <property type="entry name" value="BLL2771 PROTEIN"/>
    <property type="match status" value="1"/>
</dbReference>
<evidence type="ECO:0000256" key="2">
    <source>
        <dbReference type="ARBA" id="ARBA00008335"/>
    </source>
</evidence>
<dbReference type="SUPFAM" id="SSF103473">
    <property type="entry name" value="MFS general substrate transporter"/>
    <property type="match status" value="1"/>
</dbReference>
<sequence>MRRRSPVDAAANRGLPTPPSKSSSPAPHHTGTVPPAAAPSGPGSDRVPFTRTVPILCVIGVLVVGQLYTVLPLLDLFAEAWSTTTTTAGWVVTSFGIGYATGFLFSGPLADRLGRRRVLVTGLAITAVVTASVAAAPGPAVAFALRALQGLTAATFAPAAFAYLAEHLPPERRTTAMTWLTSSFLAAGVLGQVLAQFISDLTSWRVVGVASRRASTTARAGS</sequence>
<evidence type="ECO:0000256" key="7">
    <source>
        <dbReference type="ARBA" id="ARBA00023136"/>
    </source>
</evidence>
<gene>
    <name evidence="11" type="ORF">FOE67_24685</name>
</gene>
<dbReference type="PROSITE" id="PS00216">
    <property type="entry name" value="SUGAR_TRANSPORT_1"/>
    <property type="match status" value="1"/>
</dbReference>
<protein>
    <submittedName>
        <fullName evidence="11">MFS transporter</fullName>
    </submittedName>
</protein>
<dbReference type="PROSITE" id="PS50850">
    <property type="entry name" value="MFS"/>
    <property type="match status" value="1"/>
</dbReference>
<keyword evidence="12" id="KW-1185">Reference proteome</keyword>
<feature type="transmembrane region" description="Helical" evidence="9">
    <location>
        <begin position="143"/>
        <end position="165"/>
    </location>
</feature>
<evidence type="ECO:0000256" key="4">
    <source>
        <dbReference type="ARBA" id="ARBA00022475"/>
    </source>
</evidence>
<dbReference type="GO" id="GO:0005886">
    <property type="term" value="C:plasma membrane"/>
    <property type="evidence" value="ECO:0007669"/>
    <property type="project" value="UniProtKB-SubCell"/>
</dbReference>
<evidence type="ECO:0000256" key="9">
    <source>
        <dbReference type="SAM" id="Phobius"/>
    </source>
</evidence>
<dbReference type="InterPro" id="IPR005829">
    <property type="entry name" value="Sugar_transporter_CS"/>
</dbReference>
<keyword evidence="5 9" id="KW-0812">Transmembrane</keyword>
<evidence type="ECO:0000313" key="12">
    <source>
        <dbReference type="Proteomes" id="UP000530234"/>
    </source>
</evidence>
<keyword evidence="4" id="KW-1003">Cell membrane</keyword>
<dbReference type="GO" id="GO:0022857">
    <property type="term" value="F:transmembrane transporter activity"/>
    <property type="evidence" value="ECO:0007669"/>
    <property type="project" value="InterPro"/>
</dbReference>